<sequence length="259" mass="28359">MTEFQPLNDAELDELDRFLSEQAEAERGTLTLGSAHGFFTAEQCGPAPLGFADAIDEVLADAEFANEREERRIRALLGRMWLEIEADLNMAEEFLPLLFVAEDEDGQPFTLYEDWVLGFMDAVDSSEPWQEALAGEPVTDDPERDAPLRLALEPIVTLCYRAIHDAQEAGGIEADEQDLPPMVREEIAALTPERIEELIDSLGAAVLLIDSLNGPARDDAGYASGQTPIRSEKIGRNDPCPCGSGKKYKKCCGAAANDD</sequence>
<dbReference type="AlphaFoldDB" id="A0A317MT87"/>
<dbReference type="EMBL" id="QGTJ01000010">
    <property type="protein sequence ID" value="PWV59528.1"/>
    <property type="molecule type" value="Genomic_DNA"/>
</dbReference>
<dbReference type="InterPro" id="IPR011978">
    <property type="entry name" value="YgfB-like"/>
</dbReference>
<evidence type="ECO:0000256" key="1">
    <source>
        <dbReference type="SAM" id="MobiDB-lite"/>
    </source>
</evidence>
<dbReference type="Gene3D" id="1.20.120.740">
    <property type="entry name" value="YgfB uncharacterised protein family UPF0149, PF03695"/>
    <property type="match status" value="1"/>
</dbReference>
<dbReference type="InterPro" id="IPR004027">
    <property type="entry name" value="SEC_C_motif"/>
</dbReference>
<name>A0A317MT87_9GAMM</name>
<accession>A0A317MT87</accession>
<dbReference type="SUPFAM" id="SSF101327">
    <property type="entry name" value="YgfB-like"/>
    <property type="match status" value="1"/>
</dbReference>
<evidence type="ECO:0000313" key="2">
    <source>
        <dbReference type="EMBL" id="PWV59528.1"/>
    </source>
</evidence>
<dbReference type="SUPFAM" id="SSF103642">
    <property type="entry name" value="Sec-C motif"/>
    <property type="match status" value="1"/>
</dbReference>
<dbReference type="Gene3D" id="3.10.450.50">
    <property type="match status" value="1"/>
</dbReference>
<dbReference type="Pfam" id="PF02810">
    <property type="entry name" value="SEC-C"/>
    <property type="match status" value="1"/>
</dbReference>
<dbReference type="PANTHER" id="PTHR33747">
    <property type="entry name" value="UPF0225 PROTEIN SCO1677"/>
    <property type="match status" value="1"/>
</dbReference>
<dbReference type="PANTHER" id="PTHR33747:SF1">
    <property type="entry name" value="ADENYLATE CYCLASE-ASSOCIATED CAP C-TERMINAL DOMAIN-CONTAINING PROTEIN"/>
    <property type="match status" value="1"/>
</dbReference>
<reference evidence="2 3" key="1">
    <citation type="submission" date="2018-05" db="EMBL/GenBank/DDBJ databases">
        <title>Genomic Encyclopedia of Type Strains, Phase IV (KMG-IV): sequencing the most valuable type-strain genomes for metagenomic binning, comparative biology and taxonomic classification.</title>
        <authorList>
            <person name="Goeker M."/>
        </authorList>
    </citation>
    <scope>NUCLEOTIDE SEQUENCE [LARGE SCALE GENOMIC DNA]</scope>
    <source>
        <strain evidence="2 3">DSM 23606</strain>
    </source>
</reference>
<dbReference type="InterPro" id="IPR036255">
    <property type="entry name" value="YgfB-like_sf"/>
</dbReference>
<dbReference type="Pfam" id="PF03695">
    <property type="entry name" value="UPF0149"/>
    <property type="match status" value="1"/>
</dbReference>
<dbReference type="Proteomes" id="UP000246569">
    <property type="component" value="Unassembled WGS sequence"/>
</dbReference>
<evidence type="ECO:0000313" key="3">
    <source>
        <dbReference type="Proteomes" id="UP000246569"/>
    </source>
</evidence>
<dbReference type="RefSeq" id="WP_170123645.1">
    <property type="nucleotide sequence ID" value="NZ_QGTJ01000010.1"/>
</dbReference>
<protein>
    <recommendedName>
        <fullName evidence="4">YecA family protein</fullName>
    </recommendedName>
</protein>
<keyword evidence="3" id="KW-1185">Reference proteome</keyword>
<comment type="caution">
    <text evidence="2">The sequence shown here is derived from an EMBL/GenBank/DDBJ whole genome shotgun (WGS) entry which is preliminary data.</text>
</comment>
<proteinExistence type="predicted"/>
<feature type="region of interest" description="Disordered" evidence="1">
    <location>
        <begin position="217"/>
        <end position="245"/>
    </location>
</feature>
<gene>
    <name evidence="2" type="ORF">C7443_11073</name>
</gene>
<organism evidence="2 3">
    <name type="scientific">Plasticicumulans acidivorans</name>
    <dbReference type="NCBI Taxonomy" id="886464"/>
    <lineage>
        <taxon>Bacteria</taxon>
        <taxon>Pseudomonadati</taxon>
        <taxon>Pseudomonadota</taxon>
        <taxon>Gammaproteobacteria</taxon>
        <taxon>Candidatus Competibacteraceae</taxon>
        <taxon>Plasticicumulans</taxon>
    </lineage>
</organism>
<evidence type="ECO:0008006" key="4">
    <source>
        <dbReference type="Google" id="ProtNLM"/>
    </source>
</evidence>
<dbReference type="NCBIfam" id="TIGR02292">
    <property type="entry name" value="ygfB_yecA"/>
    <property type="match status" value="1"/>
</dbReference>